<dbReference type="InterPro" id="IPR010730">
    <property type="entry name" value="HET"/>
</dbReference>
<reference evidence="3" key="1">
    <citation type="submission" date="2022-12" db="EMBL/GenBank/DDBJ databases">
        <authorList>
            <person name="Petersen C."/>
        </authorList>
    </citation>
    <scope>NUCLEOTIDE SEQUENCE</scope>
    <source>
        <strain evidence="3">IBT 16125</strain>
    </source>
</reference>
<dbReference type="RefSeq" id="XP_056770647.1">
    <property type="nucleotide sequence ID" value="XM_056906540.1"/>
</dbReference>
<dbReference type="EMBL" id="JAPVEA010000002">
    <property type="protein sequence ID" value="KAJ5461605.1"/>
    <property type="molecule type" value="Genomic_DNA"/>
</dbReference>
<gene>
    <name evidence="3" type="ORF">N7458_003157</name>
</gene>
<organism evidence="3 4">
    <name type="scientific">Penicillium daleae</name>
    <dbReference type="NCBI Taxonomy" id="63821"/>
    <lineage>
        <taxon>Eukaryota</taxon>
        <taxon>Fungi</taxon>
        <taxon>Dikarya</taxon>
        <taxon>Ascomycota</taxon>
        <taxon>Pezizomycotina</taxon>
        <taxon>Eurotiomycetes</taxon>
        <taxon>Eurotiomycetidae</taxon>
        <taxon>Eurotiales</taxon>
        <taxon>Aspergillaceae</taxon>
        <taxon>Penicillium</taxon>
    </lineage>
</organism>
<evidence type="ECO:0000313" key="3">
    <source>
        <dbReference type="EMBL" id="KAJ5461605.1"/>
    </source>
</evidence>
<feature type="domain" description="Heterokaryon incompatibility" evidence="2">
    <location>
        <begin position="67"/>
        <end position="255"/>
    </location>
</feature>
<keyword evidence="4" id="KW-1185">Reference proteome</keyword>
<dbReference type="PANTHER" id="PTHR24148">
    <property type="entry name" value="ANKYRIN REPEAT DOMAIN-CONTAINING PROTEIN 39 HOMOLOG-RELATED"/>
    <property type="match status" value="1"/>
</dbReference>
<name>A0AAD6G7G8_9EURO</name>
<feature type="compositionally biased region" description="Basic and acidic residues" evidence="1">
    <location>
        <begin position="654"/>
        <end position="676"/>
    </location>
</feature>
<dbReference type="Proteomes" id="UP001213681">
    <property type="component" value="Unassembled WGS sequence"/>
</dbReference>
<reference evidence="3" key="2">
    <citation type="journal article" date="2023" name="IMA Fungus">
        <title>Comparative genomic study of the Penicillium genus elucidates a diverse pangenome and 15 lateral gene transfer events.</title>
        <authorList>
            <person name="Petersen C."/>
            <person name="Sorensen T."/>
            <person name="Nielsen M.R."/>
            <person name="Sondergaard T.E."/>
            <person name="Sorensen J.L."/>
            <person name="Fitzpatrick D.A."/>
            <person name="Frisvad J.C."/>
            <person name="Nielsen K.L."/>
        </authorList>
    </citation>
    <scope>NUCLEOTIDE SEQUENCE</scope>
    <source>
        <strain evidence="3">IBT 16125</strain>
    </source>
</reference>
<proteinExistence type="predicted"/>
<dbReference type="GeneID" id="81596783"/>
<sequence>MGANNSSEVIPCDTQDRKADKCEAYLYCPLSTTTCIRTLEILPERLSTPNEVYCNITEVNLEDEPIFDALSYTWGPARTVYRSNESLPQEDAYHRTKNVICDGKILKVTENCFAALKQIRSMKDMNDERLDGLIENRRNGRLWVDAICVNQSGDQQALAEKASQIRIMDRIYRQAQTVLIWLGPEDEFSRDAILCLRLIADRRLLEKAPEVRHYAIQAEEPYEQLDIPYIDTTKWLAIYAFLHRAYFYRSWISQEVAFARKPVVICGTLVFPWEVLSHAALFLCIARWYPQVNDIARLYLEGETDSEVEEERMNRTYAALEGYQTLKENPFMRLLIQSMERSLNQYPRRNISAGFFKESQRIEYNPAVHILELSDLRFKHTYSEVQGYELVEPLPVILMKCRFAKTSEPQDSIYALLSLASAPSWSGLSIDYTRPVWQSFLDAAWAMIRSSGNVRLFSLVEDRSLRKVKGLPTWVPDFTTERKPDPWDAGDPCPYRAGGETVWREDIAWHIPMHIVVQGLHYDTVQKVQRFECFNLSSIAELSECLSNMPFDHIWRTLVGDKFLRQYPAPDYCNILFSNLLQSYLRDKNMLMYLRVRGLPTLADKFLEADRDFRSAFASWNNLQGSDILDHDGEVDNKDDYRREVEEMAGFDNGRSEDRANLQESERGSLSRDGLD</sequence>
<accession>A0AAD6G7G8</accession>
<dbReference type="AlphaFoldDB" id="A0AAD6G7G8"/>
<protein>
    <submittedName>
        <fullName evidence="3">HET-domain-containing protein</fullName>
    </submittedName>
</protein>
<feature type="region of interest" description="Disordered" evidence="1">
    <location>
        <begin position="647"/>
        <end position="676"/>
    </location>
</feature>
<comment type="caution">
    <text evidence="3">The sequence shown here is derived from an EMBL/GenBank/DDBJ whole genome shotgun (WGS) entry which is preliminary data.</text>
</comment>
<dbReference type="InterPro" id="IPR052895">
    <property type="entry name" value="HetReg/Transcr_Mod"/>
</dbReference>
<dbReference type="PANTHER" id="PTHR24148:SF73">
    <property type="entry name" value="HET DOMAIN PROTEIN (AFU_ORTHOLOGUE AFUA_8G01020)"/>
    <property type="match status" value="1"/>
</dbReference>
<dbReference type="Pfam" id="PF06985">
    <property type="entry name" value="HET"/>
    <property type="match status" value="1"/>
</dbReference>
<evidence type="ECO:0000313" key="4">
    <source>
        <dbReference type="Proteomes" id="UP001213681"/>
    </source>
</evidence>
<evidence type="ECO:0000256" key="1">
    <source>
        <dbReference type="SAM" id="MobiDB-lite"/>
    </source>
</evidence>
<evidence type="ECO:0000259" key="2">
    <source>
        <dbReference type="Pfam" id="PF06985"/>
    </source>
</evidence>